<keyword evidence="2" id="KW-1185">Reference proteome</keyword>
<dbReference type="EMBL" id="JBGMEK010000021">
    <property type="protein sequence ID" value="MFA0811515.1"/>
    <property type="molecule type" value="Genomic_DNA"/>
</dbReference>
<sequence>MGFYVGLSKSTTEFEEISVERINIIEKNGLKRMVLANSDRAPGAEKLGEEVFRPSSPRPGMIFYNDEGTENGGLYIPGRTRGWYN</sequence>
<accession>A0ABV4P0Q9</accession>
<dbReference type="RefSeq" id="WP_371839074.1">
    <property type="nucleotide sequence ID" value="NZ_JBGMEK010000021.1"/>
</dbReference>
<dbReference type="Proteomes" id="UP001569428">
    <property type="component" value="Unassembled WGS sequence"/>
</dbReference>
<name>A0ABV4P0Q9_9GAMM</name>
<evidence type="ECO:0000313" key="2">
    <source>
        <dbReference type="Proteomes" id="UP001569428"/>
    </source>
</evidence>
<reference evidence="1 2" key="1">
    <citation type="submission" date="2024-08" db="EMBL/GenBank/DDBJ databases">
        <authorList>
            <person name="Ishaq N."/>
        </authorList>
    </citation>
    <scope>NUCLEOTIDE SEQUENCE [LARGE SCALE GENOMIC DNA]</scope>
    <source>
        <strain evidence="1 2">DSM 18651</strain>
    </source>
</reference>
<organism evidence="1 2">
    <name type="scientific">Microbulbifer epialgicus</name>
    <dbReference type="NCBI Taxonomy" id="393907"/>
    <lineage>
        <taxon>Bacteria</taxon>
        <taxon>Pseudomonadati</taxon>
        <taxon>Pseudomonadota</taxon>
        <taxon>Gammaproteobacteria</taxon>
        <taxon>Cellvibrionales</taxon>
        <taxon>Microbulbiferaceae</taxon>
        <taxon>Microbulbifer</taxon>
    </lineage>
</organism>
<proteinExistence type="predicted"/>
<protein>
    <submittedName>
        <fullName evidence="1">Uncharacterized protein</fullName>
    </submittedName>
</protein>
<comment type="caution">
    <text evidence="1">The sequence shown here is derived from an EMBL/GenBank/DDBJ whole genome shotgun (WGS) entry which is preliminary data.</text>
</comment>
<evidence type="ECO:0000313" key="1">
    <source>
        <dbReference type="EMBL" id="MFA0811515.1"/>
    </source>
</evidence>
<gene>
    <name evidence="1" type="ORF">ACCI49_11355</name>
</gene>